<dbReference type="EMBL" id="JAWDJW010005693">
    <property type="protein sequence ID" value="KAK3066872.1"/>
    <property type="molecule type" value="Genomic_DNA"/>
</dbReference>
<keyword evidence="2" id="KW-1185">Reference proteome</keyword>
<feature type="non-terminal residue" evidence="1">
    <location>
        <position position="315"/>
    </location>
</feature>
<dbReference type="Proteomes" id="UP001186974">
    <property type="component" value="Unassembled WGS sequence"/>
</dbReference>
<gene>
    <name evidence="1" type="ORF">LTS18_001442</name>
</gene>
<name>A0ACC3DEQ3_9PEZI</name>
<accession>A0ACC3DEQ3</accession>
<reference evidence="1" key="1">
    <citation type="submission" date="2024-09" db="EMBL/GenBank/DDBJ databases">
        <title>Black Yeasts Isolated from many extreme environments.</title>
        <authorList>
            <person name="Coleine C."/>
            <person name="Stajich J.E."/>
            <person name="Selbmann L."/>
        </authorList>
    </citation>
    <scope>NUCLEOTIDE SEQUENCE</scope>
    <source>
        <strain evidence="1">CCFEE 5737</strain>
    </source>
</reference>
<protein>
    <submittedName>
        <fullName evidence="1">Uncharacterized protein</fullName>
    </submittedName>
</protein>
<organism evidence="1 2">
    <name type="scientific">Coniosporium uncinatum</name>
    <dbReference type="NCBI Taxonomy" id="93489"/>
    <lineage>
        <taxon>Eukaryota</taxon>
        <taxon>Fungi</taxon>
        <taxon>Dikarya</taxon>
        <taxon>Ascomycota</taxon>
        <taxon>Pezizomycotina</taxon>
        <taxon>Dothideomycetes</taxon>
        <taxon>Dothideomycetes incertae sedis</taxon>
        <taxon>Coniosporium</taxon>
    </lineage>
</organism>
<comment type="caution">
    <text evidence="1">The sequence shown here is derived from an EMBL/GenBank/DDBJ whole genome shotgun (WGS) entry which is preliminary data.</text>
</comment>
<proteinExistence type="predicted"/>
<sequence>MPGEDVRRLLMLHTRSEYDVGRYSASQIDKEIEQATASARKRASSDTTTSSSSSTPTNGSRDTVTNIDPEHIVNEEEMLENFDPASLQTTISCLLPHDELLRVMKHRKMFHDGWQEGPIKFLPTYKYDVGSVGIFDSSEKKRCPSWCDRILYRSRKDKQAYEQKIQEEEQAHKRDADMKARGIDEASADEGVLYDYDEDEDGDDYDENADMQAPSVASTTEAEKTLELEYYTSHQRVLSSDHKPLDAVFSLTYDGVVPELKAQIHQECARELDQVENERRPTVTLIVDHSHDESSSTGLSDDADGKFEGVDFGDV</sequence>
<evidence type="ECO:0000313" key="2">
    <source>
        <dbReference type="Proteomes" id="UP001186974"/>
    </source>
</evidence>
<evidence type="ECO:0000313" key="1">
    <source>
        <dbReference type="EMBL" id="KAK3066872.1"/>
    </source>
</evidence>